<keyword evidence="2" id="KW-0472">Membrane</keyword>
<keyword evidence="4" id="KW-1185">Reference proteome</keyword>
<evidence type="ECO:0000313" key="3">
    <source>
        <dbReference type="EMBL" id="KAG2499576.1"/>
    </source>
</evidence>
<dbReference type="Proteomes" id="UP000612055">
    <property type="component" value="Unassembled WGS sequence"/>
</dbReference>
<reference evidence="3" key="1">
    <citation type="journal article" date="2020" name="bioRxiv">
        <title>Comparative genomics of Chlamydomonas.</title>
        <authorList>
            <person name="Craig R.J."/>
            <person name="Hasan A.R."/>
            <person name="Ness R.W."/>
            <person name="Keightley P.D."/>
        </authorList>
    </citation>
    <scope>NUCLEOTIDE SEQUENCE</scope>
    <source>
        <strain evidence="3">CCAP 11/70</strain>
    </source>
</reference>
<feature type="transmembrane region" description="Helical" evidence="2">
    <location>
        <begin position="6"/>
        <end position="25"/>
    </location>
</feature>
<evidence type="ECO:0000256" key="2">
    <source>
        <dbReference type="SAM" id="Phobius"/>
    </source>
</evidence>
<organism evidence="3 4">
    <name type="scientific">Edaphochlamys debaryana</name>
    <dbReference type="NCBI Taxonomy" id="47281"/>
    <lineage>
        <taxon>Eukaryota</taxon>
        <taxon>Viridiplantae</taxon>
        <taxon>Chlorophyta</taxon>
        <taxon>core chlorophytes</taxon>
        <taxon>Chlorophyceae</taxon>
        <taxon>CS clade</taxon>
        <taxon>Chlamydomonadales</taxon>
        <taxon>Chlamydomonadales incertae sedis</taxon>
        <taxon>Edaphochlamys</taxon>
    </lineage>
</organism>
<proteinExistence type="predicted"/>
<dbReference type="EMBL" id="JAEHOE010000006">
    <property type="protein sequence ID" value="KAG2499576.1"/>
    <property type="molecule type" value="Genomic_DNA"/>
</dbReference>
<comment type="caution">
    <text evidence="3">The sequence shown here is derived from an EMBL/GenBank/DDBJ whole genome shotgun (WGS) entry which is preliminary data.</text>
</comment>
<keyword evidence="1" id="KW-0175">Coiled coil</keyword>
<evidence type="ECO:0000313" key="4">
    <source>
        <dbReference type="Proteomes" id="UP000612055"/>
    </source>
</evidence>
<keyword evidence="2" id="KW-1133">Transmembrane helix</keyword>
<name>A0A835YBH8_9CHLO</name>
<evidence type="ECO:0000256" key="1">
    <source>
        <dbReference type="SAM" id="Coils"/>
    </source>
</evidence>
<dbReference type="AlphaFoldDB" id="A0A835YBH8"/>
<feature type="coiled-coil region" evidence="1">
    <location>
        <begin position="30"/>
        <end position="88"/>
    </location>
</feature>
<dbReference type="OrthoDB" id="10264738at2759"/>
<protein>
    <submittedName>
        <fullName evidence="3">Uncharacterized protein</fullName>
    </submittedName>
</protein>
<accession>A0A835YBH8</accession>
<gene>
    <name evidence="3" type="ORF">HYH03_002519</name>
</gene>
<sequence length="121" mass="13876">MEGALAIVGSLGIVGGTLFAALYVIEKQSKEPLNRQIERLKETIREKDQELKSARADVVKAQELAKENDLYRKRYEDASRDILKLERALELRDGQLESFMNVAQRQIAYLESQVRDLQKPE</sequence>
<keyword evidence="2" id="KW-0812">Transmembrane</keyword>